<keyword evidence="3" id="KW-0378">Hydrolase</keyword>
<dbReference type="GO" id="GO:0003677">
    <property type="term" value="F:DNA binding"/>
    <property type="evidence" value="ECO:0007669"/>
    <property type="project" value="UniProtKB-KW"/>
</dbReference>
<sequence length="912" mass="98995">MSTTLETPISSIESNRRRVGALKSLGVVSVGDALTYYPFRVTDPVPAHALHEAKIGEKMAFAAHVLETRVFPMARRGFRLIATVADDDFAARRNTPKSLASLVFFSYRKSYVDWVRRKLHTGALLVVAGEPSVYDNRLQFTHPDLLTINPMQSQAESGEWNDGFGDPANPPLGNLKYDAQTVDEALKRVCRPRPVYHANSRISSEHIHESVLKYMDALRGSEYLPAQTANNSSGNIAQEGEFDAPQIDREVQIESLSVAIPDIIPEDFREKYGLMHRAEAFMAIHDPVDRKNFDNALQTLRYEEALICQTALVKTRDASRKNKATACSVTRLKDDFIASLPFALTSGQRQVITDISADMTRDYPMQRLLQGEVGSGKTVVAVAAMMQAVGSGGQAVLVAPTQVLAEQHYASISKMVAKLTDADNKTASRIRENTATTQVPTYQQTGESTQQTINNNAVDKGAQLVDLLDIAEISNVDNSNNDDLITLRSEQSHIFDAKKAGIPSKGNDVFGTKDGEIPVFLLTGGMRLAERRRVLAAAASGMPCIVVATHAAFSKSFQAPNLTLAVIDEQHRFGVEQRESLNSKGATAPHLLVMTATPIPRTAAMTWFGDLDISALTELPGGRKPIRTFVVPESNASLMSEMFALIRKRIDAGERAYVVCPRIDDDSENADDALAESAASNSKTTGSPIPTFDEAYDLGEDDEQRAQRPPLHSVAEIVERLRSLPQFKGIRFATLTGRDDDATKSQVMADFEAGITPILVATTVIEVGVDVAKASCIVIFDADRYGLSQLHQLRGRVGRGGTDSGAFLISRAPADSDAARRLDVIQGTLDGAEIAQADLEFRGAGDVLGDAQSGGKTGLKLLRVVKDVKIIEQARAEATQLVAADPDLLGSVQLAGAVLDFTRGNEMFLTSN</sequence>
<dbReference type="InterPro" id="IPR014001">
    <property type="entry name" value="Helicase_ATP-bd"/>
</dbReference>
<feature type="compositionally biased region" description="Polar residues" evidence="8">
    <location>
        <begin position="678"/>
        <end position="688"/>
    </location>
</feature>
<keyword evidence="2" id="KW-0227">DNA damage</keyword>
<feature type="domain" description="Helicase ATP-binding" evidence="9">
    <location>
        <begin position="358"/>
        <end position="616"/>
    </location>
</feature>
<dbReference type="PANTHER" id="PTHR47964">
    <property type="entry name" value="ATP-DEPENDENT DNA HELICASE HOMOLOG RECG, CHLOROPLASTIC"/>
    <property type="match status" value="1"/>
</dbReference>
<name>A0A0A7I1W1_9BIFI</name>
<protein>
    <submittedName>
        <fullName evidence="11">ATP-dependent DNA helicase</fullName>
    </submittedName>
</protein>
<dbReference type="RefSeq" id="WP_039196873.1">
    <property type="nucleotide sequence ID" value="NZ_CP007456.1"/>
</dbReference>
<dbReference type="InterPro" id="IPR027417">
    <property type="entry name" value="P-loop_NTPase"/>
</dbReference>
<dbReference type="OrthoDB" id="9804325at2"/>
<dbReference type="GO" id="GO:0016787">
    <property type="term" value="F:hydrolase activity"/>
    <property type="evidence" value="ECO:0007669"/>
    <property type="project" value="UniProtKB-KW"/>
</dbReference>
<dbReference type="InterPro" id="IPR011545">
    <property type="entry name" value="DEAD/DEAH_box_helicase_dom"/>
</dbReference>
<evidence type="ECO:0000313" key="11">
    <source>
        <dbReference type="EMBL" id="AIZ13861.1"/>
    </source>
</evidence>
<dbReference type="InterPro" id="IPR012340">
    <property type="entry name" value="NA-bd_OB-fold"/>
</dbReference>
<dbReference type="InterPro" id="IPR047112">
    <property type="entry name" value="RecG/Mfd"/>
</dbReference>
<dbReference type="GO" id="GO:0005524">
    <property type="term" value="F:ATP binding"/>
    <property type="evidence" value="ECO:0007669"/>
    <property type="project" value="UniProtKB-KW"/>
</dbReference>
<evidence type="ECO:0000256" key="3">
    <source>
        <dbReference type="ARBA" id="ARBA00022801"/>
    </source>
</evidence>
<dbReference type="InterPro" id="IPR001650">
    <property type="entry name" value="Helicase_C-like"/>
</dbReference>
<reference evidence="11 12" key="1">
    <citation type="journal article" date="2015" name="Genome Announc.">
        <title>Complete and Assembled Genome Sequence of Bifidobacterium kashiwanohense PV20-2, Isolated from the Feces of an Anemic Kenyan Infant.</title>
        <authorList>
            <person name="Vazquez-Gutierrez P."/>
            <person name="Lacroix C."/>
            <person name="Chassard C."/>
            <person name="Klumpp J."/>
            <person name="Jans C."/>
            <person name="Stevens M.J."/>
        </authorList>
    </citation>
    <scope>NUCLEOTIDE SEQUENCE [LARGE SCALE GENOMIC DNA]</scope>
    <source>
        <strain evidence="11 12">PV20-2</strain>
    </source>
</reference>
<accession>A0A0A7I1W1</accession>
<evidence type="ECO:0000256" key="8">
    <source>
        <dbReference type="SAM" id="MobiDB-lite"/>
    </source>
</evidence>
<evidence type="ECO:0000256" key="5">
    <source>
        <dbReference type="ARBA" id="ARBA00022840"/>
    </source>
</evidence>
<dbReference type="Pfam" id="PF00270">
    <property type="entry name" value="DEAD"/>
    <property type="match status" value="1"/>
</dbReference>
<dbReference type="SUPFAM" id="SSF50249">
    <property type="entry name" value="Nucleic acid-binding proteins"/>
    <property type="match status" value="1"/>
</dbReference>
<dbReference type="AlphaFoldDB" id="A0A0A7I1W1"/>
<dbReference type="CDD" id="cd04488">
    <property type="entry name" value="RecG_wedge_OBF"/>
    <property type="match status" value="1"/>
</dbReference>
<evidence type="ECO:0000313" key="12">
    <source>
        <dbReference type="Proteomes" id="UP000030625"/>
    </source>
</evidence>
<evidence type="ECO:0000256" key="1">
    <source>
        <dbReference type="ARBA" id="ARBA00022741"/>
    </source>
</evidence>
<keyword evidence="5" id="KW-0067">ATP-binding</keyword>
<dbReference type="PANTHER" id="PTHR47964:SF1">
    <property type="entry name" value="ATP-DEPENDENT DNA HELICASE HOMOLOG RECG, CHLOROPLASTIC"/>
    <property type="match status" value="1"/>
</dbReference>
<evidence type="ECO:0000256" key="4">
    <source>
        <dbReference type="ARBA" id="ARBA00022806"/>
    </source>
</evidence>
<dbReference type="Pfam" id="PF19833">
    <property type="entry name" value="RecG_dom3_C"/>
    <property type="match status" value="1"/>
</dbReference>
<dbReference type="GO" id="GO:0006281">
    <property type="term" value="P:DNA repair"/>
    <property type="evidence" value="ECO:0007669"/>
    <property type="project" value="UniProtKB-KW"/>
</dbReference>
<dbReference type="KEGG" id="bka:AH68_01190"/>
<dbReference type="Gene3D" id="3.40.50.300">
    <property type="entry name" value="P-loop containing nucleotide triphosphate hydrolases"/>
    <property type="match status" value="3"/>
</dbReference>
<keyword evidence="1" id="KW-0547">Nucleotide-binding</keyword>
<dbReference type="Pfam" id="PF00271">
    <property type="entry name" value="Helicase_C"/>
    <property type="match status" value="1"/>
</dbReference>
<keyword evidence="4 11" id="KW-0347">Helicase</keyword>
<dbReference type="GO" id="GO:0003678">
    <property type="term" value="F:DNA helicase activity"/>
    <property type="evidence" value="ECO:0007669"/>
    <property type="project" value="TreeGrafter"/>
</dbReference>
<gene>
    <name evidence="11" type="ORF">AH68_01190</name>
</gene>
<proteinExistence type="predicted"/>
<evidence type="ECO:0000256" key="6">
    <source>
        <dbReference type="ARBA" id="ARBA00023125"/>
    </source>
</evidence>
<dbReference type="SUPFAM" id="SSF52540">
    <property type="entry name" value="P-loop containing nucleoside triphosphate hydrolases"/>
    <property type="match status" value="2"/>
</dbReference>
<feature type="region of interest" description="Disordered" evidence="8">
    <location>
        <begin position="669"/>
        <end position="690"/>
    </location>
</feature>
<dbReference type="EMBL" id="CP007456">
    <property type="protein sequence ID" value="AIZ13861.1"/>
    <property type="molecule type" value="Genomic_DNA"/>
</dbReference>
<dbReference type="PROSITE" id="PS51194">
    <property type="entry name" value="HELICASE_CTER"/>
    <property type="match status" value="1"/>
</dbReference>
<dbReference type="SMART" id="SM00487">
    <property type="entry name" value="DEXDc"/>
    <property type="match status" value="1"/>
</dbReference>
<keyword evidence="7" id="KW-0234">DNA repair</keyword>
<evidence type="ECO:0000256" key="7">
    <source>
        <dbReference type="ARBA" id="ARBA00023204"/>
    </source>
</evidence>
<evidence type="ECO:0000256" key="2">
    <source>
        <dbReference type="ARBA" id="ARBA00022763"/>
    </source>
</evidence>
<evidence type="ECO:0000259" key="9">
    <source>
        <dbReference type="PROSITE" id="PS51192"/>
    </source>
</evidence>
<dbReference type="InterPro" id="IPR045562">
    <property type="entry name" value="RecG_dom3_C"/>
</dbReference>
<feature type="domain" description="Helicase C-terminal" evidence="10">
    <location>
        <begin position="691"/>
        <end position="840"/>
    </location>
</feature>
<dbReference type="STRING" id="1447716.AH68_01190"/>
<organism evidence="11 12">
    <name type="scientific">Bifidobacterium catenulatum PV20-2</name>
    <dbReference type="NCBI Taxonomy" id="1447716"/>
    <lineage>
        <taxon>Bacteria</taxon>
        <taxon>Bacillati</taxon>
        <taxon>Actinomycetota</taxon>
        <taxon>Actinomycetes</taxon>
        <taxon>Bifidobacteriales</taxon>
        <taxon>Bifidobacteriaceae</taxon>
        <taxon>Bifidobacterium</taxon>
    </lineage>
</organism>
<dbReference type="Proteomes" id="UP000030625">
    <property type="component" value="Chromosome"/>
</dbReference>
<dbReference type="HOGENOM" id="CLU_005122_7_1_11"/>
<keyword evidence="6" id="KW-0238">DNA-binding</keyword>
<dbReference type="SMART" id="SM00490">
    <property type="entry name" value="HELICc"/>
    <property type="match status" value="1"/>
</dbReference>
<dbReference type="PROSITE" id="PS51192">
    <property type="entry name" value="HELICASE_ATP_BIND_1"/>
    <property type="match status" value="1"/>
</dbReference>
<evidence type="ECO:0000259" key="10">
    <source>
        <dbReference type="PROSITE" id="PS51194"/>
    </source>
</evidence>